<dbReference type="AlphaFoldDB" id="A0A4Y2C7U1"/>
<proteinExistence type="predicted"/>
<organism evidence="2 3">
    <name type="scientific">Araneus ventricosus</name>
    <name type="common">Orbweaver spider</name>
    <name type="synonym">Epeira ventricosa</name>
    <dbReference type="NCBI Taxonomy" id="182803"/>
    <lineage>
        <taxon>Eukaryota</taxon>
        <taxon>Metazoa</taxon>
        <taxon>Ecdysozoa</taxon>
        <taxon>Arthropoda</taxon>
        <taxon>Chelicerata</taxon>
        <taxon>Arachnida</taxon>
        <taxon>Araneae</taxon>
        <taxon>Araneomorphae</taxon>
        <taxon>Entelegynae</taxon>
        <taxon>Araneoidea</taxon>
        <taxon>Araneidae</taxon>
        <taxon>Araneus</taxon>
    </lineage>
</organism>
<evidence type="ECO:0000256" key="1">
    <source>
        <dbReference type="SAM" id="Phobius"/>
    </source>
</evidence>
<keyword evidence="1" id="KW-0812">Transmembrane</keyword>
<evidence type="ECO:0000313" key="3">
    <source>
        <dbReference type="Proteomes" id="UP000499080"/>
    </source>
</evidence>
<reference evidence="2 3" key="1">
    <citation type="journal article" date="2019" name="Sci. Rep.">
        <title>Orb-weaving spider Araneus ventricosus genome elucidates the spidroin gene catalogue.</title>
        <authorList>
            <person name="Kono N."/>
            <person name="Nakamura H."/>
            <person name="Ohtoshi R."/>
            <person name="Moran D.A.P."/>
            <person name="Shinohara A."/>
            <person name="Yoshida Y."/>
            <person name="Fujiwara M."/>
            <person name="Mori M."/>
            <person name="Tomita M."/>
            <person name="Arakawa K."/>
        </authorList>
    </citation>
    <scope>NUCLEOTIDE SEQUENCE [LARGE SCALE GENOMIC DNA]</scope>
</reference>
<sequence>MLVGRLSPRWSSPGLAPFLGRPGHCGYFCTTPAEGRLTLYVRFSVQKGQYTTDLQWESGFKPGNLRPQSRDLTTRSLRPRDFPELTFMIRYVGFYMGIAFYVSYAFPLKQGRLVHVYC</sequence>
<evidence type="ECO:0000313" key="2">
    <source>
        <dbReference type="EMBL" id="GBM00419.1"/>
    </source>
</evidence>
<protein>
    <submittedName>
        <fullName evidence="2">Uncharacterized protein</fullName>
    </submittedName>
</protein>
<keyword evidence="1" id="KW-0472">Membrane</keyword>
<comment type="caution">
    <text evidence="2">The sequence shown here is derived from an EMBL/GenBank/DDBJ whole genome shotgun (WGS) entry which is preliminary data.</text>
</comment>
<keyword evidence="1" id="KW-1133">Transmembrane helix</keyword>
<name>A0A4Y2C7U1_ARAVE</name>
<gene>
    <name evidence="2" type="ORF">AVEN_179228_1</name>
</gene>
<dbReference type="EMBL" id="BGPR01000156">
    <property type="protein sequence ID" value="GBM00419.1"/>
    <property type="molecule type" value="Genomic_DNA"/>
</dbReference>
<accession>A0A4Y2C7U1</accession>
<keyword evidence="3" id="KW-1185">Reference proteome</keyword>
<feature type="transmembrane region" description="Helical" evidence="1">
    <location>
        <begin position="85"/>
        <end position="106"/>
    </location>
</feature>
<dbReference type="Proteomes" id="UP000499080">
    <property type="component" value="Unassembled WGS sequence"/>
</dbReference>